<comment type="caution">
    <text evidence="1">The sequence shown here is derived from an EMBL/GenBank/DDBJ whole genome shotgun (WGS) entry which is preliminary data.</text>
</comment>
<organism evidence="1 2">
    <name type="scientific">Sellimonas intestinalis</name>
    <dbReference type="NCBI Taxonomy" id="1653434"/>
    <lineage>
        <taxon>Bacteria</taxon>
        <taxon>Bacillati</taxon>
        <taxon>Bacillota</taxon>
        <taxon>Clostridia</taxon>
        <taxon>Lachnospirales</taxon>
        <taxon>Lachnospiraceae</taxon>
        <taxon>Sellimonas</taxon>
    </lineage>
</organism>
<dbReference type="EMBL" id="QVLX01000002">
    <property type="protein sequence ID" value="RGE88731.1"/>
    <property type="molecule type" value="Genomic_DNA"/>
</dbReference>
<accession>A0A3E3K423</accession>
<evidence type="ECO:0000313" key="1">
    <source>
        <dbReference type="EMBL" id="RGE88731.1"/>
    </source>
</evidence>
<sequence length="91" mass="10693">MNQRIKQFFLKKRHEPALLAAVARRLGVSLPDLRDWCPLLSLQALLEIENSTFPVEEWNLALAYLLGRPCAFSYVFEAKAYTKTVIRRWWL</sequence>
<name>A0A3E3K423_9FIRM</name>
<dbReference type="AlphaFoldDB" id="A0A3E3K423"/>
<keyword evidence="2" id="KW-1185">Reference proteome</keyword>
<evidence type="ECO:0000313" key="2">
    <source>
        <dbReference type="Proteomes" id="UP000261080"/>
    </source>
</evidence>
<proteinExistence type="predicted"/>
<protein>
    <submittedName>
        <fullName evidence="1">Uncharacterized protein</fullName>
    </submittedName>
</protein>
<reference evidence="1 2" key="1">
    <citation type="submission" date="2018-08" db="EMBL/GenBank/DDBJ databases">
        <title>A genome reference for cultivated species of the human gut microbiota.</title>
        <authorList>
            <person name="Zou Y."/>
            <person name="Xue W."/>
            <person name="Luo G."/>
        </authorList>
    </citation>
    <scope>NUCLEOTIDE SEQUENCE [LARGE SCALE GENOMIC DNA]</scope>
    <source>
        <strain evidence="1 2">AF37-2AT</strain>
    </source>
</reference>
<dbReference type="RefSeq" id="WP_117493314.1">
    <property type="nucleotide sequence ID" value="NZ_QVLX01000002.1"/>
</dbReference>
<dbReference type="OrthoDB" id="1850838at2"/>
<dbReference type="Proteomes" id="UP000261080">
    <property type="component" value="Unassembled WGS sequence"/>
</dbReference>
<gene>
    <name evidence="1" type="ORF">DW016_04195</name>
</gene>